<dbReference type="GO" id="GO:0008775">
    <property type="term" value="F:acetate CoA-transferase activity"/>
    <property type="evidence" value="ECO:0007669"/>
    <property type="project" value="InterPro"/>
</dbReference>
<evidence type="ECO:0000259" key="3">
    <source>
        <dbReference type="Pfam" id="PF13336"/>
    </source>
</evidence>
<dbReference type="SUPFAM" id="SSF100950">
    <property type="entry name" value="NagB/RpiA/CoA transferase-like"/>
    <property type="match status" value="2"/>
</dbReference>
<evidence type="ECO:0000259" key="2">
    <source>
        <dbReference type="Pfam" id="PF02550"/>
    </source>
</evidence>
<dbReference type="InterPro" id="IPR037171">
    <property type="entry name" value="NagB/RpiA_transferase-like"/>
</dbReference>
<keyword evidence="5" id="KW-1185">Reference proteome</keyword>
<dbReference type="InterPro" id="IPR003702">
    <property type="entry name" value="ActCoA_hydro_N"/>
</dbReference>
<accession>A0A6N0P0K9</accession>
<dbReference type="GO" id="GO:0003986">
    <property type="term" value="F:acetyl-CoA hydrolase activity"/>
    <property type="evidence" value="ECO:0007669"/>
    <property type="project" value="TreeGrafter"/>
</dbReference>
<dbReference type="KEGG" id="mten:GWK48_10820"/>
<dbReference type="OrthoDB" id="147145at2157"/>
<dbReference type="PANTHER" id="PTHR43609">
    <property type="entry name" value="ACETYL-COA HYDROLASE"/>
    <property type="match status" value="1"/>
</dbReference>
<feature type="domain" description="Acetyl-CoA hydrolase/transferase N-terminal" evidence="2">
    <location>
        <begin position="21"/>
        <end position="173"/>
    </location>
</feature>
<feature type="domain" description="Acetyl-CoA hydrolase/transferase C-terminal" evidence="3">
    <location>
        <begin position="316"/>
        <end position="458"/>
    </location>
</feature>
<dbReference type="AlphaFoldDB" id="A0A6N0P0K9"/>
<dbReference type="Gene3D" id="3.40.1080.20">
    <property type="entry name" value="Acetyl-CoA hydrolase/transferase C-terminal domain"/>
    <property type="match status" value="1"/>
</dbReference>
<dbReference type="Proteomes" id="UP000509301">
    <property type="component" value="Chromosome"/>
</dbReference>
<gene>
    <name evidence="4" type="ORF">GWK48_10820</name>
</gene>
<name>A0A6N0P0K9_9CREN</name>
<dbReference type="RefSeq" id="WP_174632183.1">
    <property type="nucleotide sequence ID" value="NZ_CP049074.1"/>
</dbReference>
<dbReference type="PANTHER" id="PTHR43609:SF1">
    <property type="entry name" value="ACETYL-COA HYDROLASE"/>
    <property type="match status" value="1"/>
</dbReference>
<evidence type="ECO:0000313" key="4">
    <source>
        <dbReference type="EMBL" id="QKR00810.1"/>
    </source>
</evidence>
<organism evidence="4 5">
    <name type="scientific">Metallosphaera tengchongensis</name>
    <dbReference type="NCBI Taxonomy" id="1532350"/>
    <lineage>
        <taxon>Archaea</taxon>
        <taxon>Thermoproteota</taxon>
        <taxon>Thermoprotei</taxon>
        <taxon>Sulfolobales</taxon>
        <taxon>Sulfolobaceae</taxon>
        <taxon>Metallosphaera</taxon>
    </lineage>
</organism>
<dbReference type="Pfam" id="PF13336">
    <property type="entry name" value="AcetylCoA_hyd_C"/>
    <property type="match status" value="1"/>
</dbReference>
<dbReference type="Pfam" id="PF02550">
    <property type="entry name" value="AcetylCoA_hydro"/>
    <property type="match status" value="1"/>
</dbReference>
<dbReference type="GeneID" id="55642441"/>
<comment type="similarity">
    <text evidence="1">Belongs to the acetyl-CoA hydrolase/transferase family.</text>
</comment>
<proteinExistence type="inferred from homology"/>
<dbReference type="InterPro" id="IPR026888">
    <property type="entry name" value="AcetylCoA_hyd_C"/>
</dbReference>
<reference evidence="4 5" key="1">
    <citation type="submission" date="2020-02" db="EMBL/GenBank/DDBJ databases">
        <title>Comparative genome analysis reveals the metabolism and evolution of the thermophilic archaeal genus Metallosphaera.</title>
        <authorList>
            <person name="Jiang C."/>
        </authorList>
    </citation>
    <scope>NUCLEOTIDE SEQUENCE [LARGE SCALE GENOMIC DNA]</scope>
    <source>
        <strain evidence="4 5">Ric-A</strain>
    </source>
</reference>
<dbReference type="GO" id="GO:0006083">
    <property type="term" value="P:acetate metabolic process"/>
    <property type="evidence" value="ECO:0007669"/>
    <property type="project" value="InterPro"/>
</dbReference>
<dbReference type="Gene3D" id="3.40.1080.10">
    <property type="entry name" value="Glutaconate Coenzyme A-transferase"/>
    <property type="match status" value="1"/>
</dbReference>
<protein>
    <submittedName>
        <fullName evidence="4">Uncharacterized protein</fullName>
    </submittedName>
</protein>
<dbReference type="EMBL" id="CP049074">
    <property type="protein sequence ID" value="QKR00810.1"/>
    <property type="molecule type" value="Genomic_DNA"/>
</dbReference>
<dbReference type="InterPro" id="IPR046433">
    <property type="entry name" value="ActCoA_hydro"/>
</dbReference>
<evidence type="ECO:0000313" key="5">
    <source>
        <dbReference type="Proteomes" id="UP000509301"/>
    </source>
</evidence>
<sequence length="483" mass="53040">MERVRCSPDSSGDLLETLRALIPTNGVIAVGGMSGSSLPKVFPKVLKELLRGGDYSITLLTGGATSESFEESISEVSGSFKARYPFLSGGVHRDMANSLSLRFFDYGLYKFNRMVRNGSFSIDLAVIEGTAIDDQCRVTPSLSLDSSTSFLKVARKVVVEVNVSKPDLEGIHDVVDVDGPISLTRVRDRIGSPKIRIPKDKISGVVISDSKESSSGAYKTPSVAEERVSRNLMDFLVQEIGKGHTRELYERSRFVIQPGAGSLSSAMSTEVQERDMRVSIWAETLPVKWAFLLGEKVDSITSSALFALHGEERYLEEFYQAFSMFKDLTIRGQEVTNNPEVIQRLELVSILQAIEVDIYGNVNVSHIGGKVYNGVGGSVDFAPNAYLTVIALPSTTSNGRVSRVSPMVSHVDIPEHYVDVVVTDQGYADLRGLSPSERAELLIEKCAHPTFKDSLLKYHEKVKLKGHEGHDLVEMSRIWGVIA</sequence>
<evidence type="ECO:0000256" key="1">
    <source>
        <dbReference type="ARBA" id="ARBA00009632"/>
    </source>
</evidence>
<dbReference type="InterPro" id="IPR038460">
    <property type="entry name" value="AcetylCoA_hyd_C_sf"/>
</dbReference>